<dbReference type="InterPro" id="IPR036043">
    <property type="entry name" value="Phosphoglycerate_kinase_sf"/>
</dbReference>
<evidence type="ECO:0000256" key="13">
    <source>
        <dbReference type="PIRSR" id="PIRSR000724-2"/>
    </source>
</evidence>
<evidence type="ECO:0000256" key="8">
    <source>
        <dbReference type="ARBA" id="ARBA00022741"/>
    </source>
</evidence>
<dbReference type="CDD" id="cd00318">
    <property type="entry name" value="Phosphoglycerate_kinase"/>
    <property type="match status" value="1"/>
</dbReference>
<comment type="subcellular location">
    <subcellularLocation>
        <location evidence="11">Cytoplasm</location>
    </subcellularLocation>
</comment>
<evidence type="ECO:0000256" key="1">
    <source>
        <dbReference type="ARBA" id="ARBA00000642"/>
    </source>
</evidence>
<feature type="binding site" evidence="11 13">
    <location>
        <position position="327"/>
    </location>
    <ligand>
        <name>ATP</name>
        <dbReference type="ChEBI" id="CHEBI:30616"/>
    </ligand>
</feature>
<evidence type="ECO:0000256" key="11">
    <source>
        <dbReference type="HAMAP-Rule" id="MF_00145"/>
    </source>
</evidence>
<keyword evidence="10 11" id="KW-0067">ATP-binding</keyword>
<gene>
    <name evidence="11" type="primary">pgk</name>
    <name evidence="15" type="ORF">A2161_21585</name>
</gene>
<accession>A0A1F7RNQ6</accession>
<dbReference type="GO" id="GO:0005524">
    <property type="term" value="F:ATP binding"/>
    <property type="evidence" value="ECO:0007669"/>
    <property type="project" value="UniProtKB-KW"/>
</dbReference>
<feature type="binding site" evidence="11 13">
    <location>
        <position position="205"/>
    </location>
    <ligand>
        <name>ATP</name>
        <dbReference type="ChEBI" id="CHEBI:30616"/>
    </ligand>
</feature>
<dbReference type="Proteomes" id="UP000179266">
    <property type="component" value="Unassembled WGS sequence"/>
</dbReference>
<organism evidence="15 16">
    <name type="scientific">Candidatus Schekmanbacteria bacterium RBG_13_48_7</name>
    <dbReference type="NCBI Taxonomy" id="1817878"/>
    <lineage>
        <taxon>Bacteria</taxon>
        <taxon>Candidatus Schekmaniibacteriota</taxon>
    </lineage>
</organism>
<dbReference type="SUPFAM" id="SSF53748">
    <property type="entry name" value="Phosphoglycerate kinase"/>
    <property type="match status" value="1"/>
</dbReference>
<evidence type="ECO:0000256" key="3">
    <source>
        <dbReference type="ARBA" id="ARBA00008982"/>
    </source>
</evidence>
<evidence type="ECO:0000256" key="4">
    <source>
        <dbReference type="ARBA" id="ARBA00011245"/>
    </source>
</evidence>
<dbReference type="GO" id="GO:0043531">
    <property type="term" value="F:ADP binding"/>
    <property type="evidence" value="ECO:0007669"/>
    <property type="project" value="TreeGrafter"/>
</dbReference>
<keyword evidence="8 11" id="KW-0547">Nucleotide-binding</keyword>
<comment type="subunit">
    <text evidence="4 11">Monomer.</text>
</comment>
<keyword evidence="11" id="KW-0963">Cytoplasm</keyword>
<dbReference type="PANTHER" id="PTHR11406">
    <property type="entry name" value="PHOSPHOGLYCERATE KINASE"/>
    <property type="match status" value="1"/>
</dbReference>
<sequence length="397" mass="43348">MLEKMTSIDQLELTGKRVFIRVDVNVPLDNDQNITDDSRIKAVFPTIKKAINSGAKVILASHLGRPSGIYKPEYSLKPVALRLSKLLEHPVVMAPDCIGEEVHRIVDNMKPGDIVILENLRFHAGERDNDPVFADQLASLTDVYIDDAFGTAHRAHASIVGIAERVKEKGYGYLMEKEIRYLGDALADPEKPFLAILGGIKVSDKIGVIQNFFRKVDCLIIGGAMAYTFLKATGHKIGKSFVENDKLDLAKSMVKEAKAKSIELLLPIDHVVAPDLNRSSEAKTVLTKNFPDDMMGLDIGEQSIKLFKNLIKDSKTILWNGPLGAFETAPFDKGTNAVLESITDSGALTIVSGGDVVAAVRKFPSRSKITHISTGGGACLEFLEGKILPGVKVLFRN</sequence>
<dbReference type="PIRSF" id="PIRSF000724">
    <property type="entry name" value="Pgk"/>
    <property type="match status" value="1"/>
</dbReference>
<evidence type="ECO:0000256" key="6">
    <source>
        <dbReference type="ARBA" id="ARBA00016471"/>
    </source>
</evidence>
<dbReference type="FunFam" id="3.40.50.1260:FF:000003">
    <property type="entry name" value="Phosphoglycerate kinase"/>
    <property type="match status" value="1"/>
</dbReference>
<protein>
    <recommendedName>
        <fullName evidence="6 11">Phosphoglycerate kinase</fullName>
        <ecNumber evidence="5 11">2.7.2.3</ecNumber>
    </recommendedName>
</protein>
<feature type="binding site" evidence="12">
    <location>
        <position position="121"/>
    </location>
    <ligand>
        <name>(2R)-3-phosphoglycerate</name>
        <dbReference type="ChEBI" id="CHEBI:58272"/>
    </ligand>
</feature>
<dbReference type="AlphaFoldDB" id="A0A1F7RNQ6"/>
<feature type="binding site" evidence="12">
    <location>
        <position position="39"/>
    </location>
    <ligand>
        <name>(2R)-3-phosphoglycerate</name>
        <dbReference type="ChEBI" id="CHEBI:58272"/>
    </ligand>
</feature>
<evidence type="ECO:0000256" key="2">
    <source>
        <dbReference type="ARBA" id="ARBA00004838"/>
    </source>
</evidence>
<dbReference type="GO" id="GO:0004618">
    <property type="term" value="F:phosphoglycerate kinase activity"/>
    <property type="evidence" value="ECO:0007669"/>
    <property type="project" value="UniProtKB-UniRule"/>
</dbReference>
<comment type="catalytic activity">
    <reaction evidence="1 11 14">
        <text>(2R)-3-phosphoglycerate + ATP = (2R)-3-phospho-glyceroyl phosphate + ADP</text>
        <dbReference type="Rhea" id="RHEA:14801"/>
        <dbReference type="ChEBI" id="CHEBI:30616"/>
        <dbReference type="ChEBI" id="CHEBI:57604"/>
        <dbReference type="ChEBI" id="CHEBI:58272"/>
        <dbReference type="ChEBI" id="CHEBI:456216"/>
        <dbReference type="EC" id="2.7.2.3"/>
    </reaction>
</comment>
<evidence type="ECO:0000256" key="10">
    <source>
        <dbReference type="ARBA" id="ARBA00022840"/>
    </source>
</evidence>
<comment type="caution">
    <text evidence="11">Lacks conserved residue(s) required for the propagation of feature annotation.</text>
</comment>
<keyword evidence="9 11" id="KW-0418">Kinase</keyword>
<feature type="binding site" evidence="11 12">
    <location>
        <begin position="62"/>
        <end position="65"/>
    </location>
    <ligand>
        <name>substrate</name>
    </ligand>
</feature>
<evidence type="ECO:0000256" key="14">
    <source>
        <dbReference type="RuleBase" id="RU000532"/>
    </source>
</evidence>
<dbReference type="HAMAP" id="MF_00145">
    <property type="entry name" value="Phosphoglyc_kinase"/>
    <property type="match status" value="1"/>
</dbReference>
<dbReference type="Pfam" id="PF00162">
    <property type="entry name" value="PGK"/>
    <property type="match status" value="1"/>
</dbReference>
<evidence type="ECO:0000256" key="5">
    <source>
        <dbReference type="ARBA" id="ARBA00013061"/>
    </source>
</evidence>
<keyword evidence="11" id="KW-0324">Glycolysis</keyword>
<dbReference type="FunFam" id="3.40.50.1260:FF:000006">
    <property type="entry name" value="Phosphoglycerate kinase"/>
    <property type="match status" value="1"/>
</dbReference>
<name>A0A1F7RNQ6_9BACT</name>
<dbReference type="InterPro" id="IPR001576">
    <property type="entry name" value="Phosphoglycerate_kinase"/>
</dbReference>
<dbReference type="InterPro" id="IPR015911">
    <property type="entry name" value="Phosphoglycerate_kinase_CS"/>
</dbReference>
<dbReference type="EC" id="2.7.2.3" evidence="5 11"/>
<reference evidence="15 16" key="1">
    <citation type="journal article" date="2016" name="Nat. Commun.">
        <title>Thousands of microbial genomes shed light on interconnected biogeochemical processes in an aquifer system.</title>
        <authorList>
            <person name="Anantharaman K."/>
            <person name="Brown C.T."/>
            <person name="Hug L.A."/>
            <person name="Sharon I."/>
            <person name="Castelle C.J."/>
            <person name="Probst A.J."/>
            <person name="Thomas B.C."/>
            <person name="Singh A."/>
            <person name="Wilkins M.J."/>
            <person name="Karaoz U."/>
            <person name="Brodie E.L."/>
            <person name="Williams K.H."/>
            <person name="Hubbard S.S."/>
            <person name="Banfield J.F."/>
        </authorList>
    </citation>
    <scope>NUCLEOTIDE SEQUENCE [LARGE SCALE GENOMIC DNA]</scope>
</reference>
<evidence type="ECO:0000313" key="16">
    <source>
        <dbReference type="Proteomes" id="UP000179266"/>
    </source>
</evidence>
<feature type="binding site" evidence="11">
    <location>
        <position position="121"/>
    </location>
    <ligand>
        <name>substrate</name>
    </ligand>
</feature>
<comment type="similarity">
    <text evidence="3 11 14">Belongs to the phosphoglycerate kinase family.</text>
</comment>
<feature type="binding site" evidence="11">
    <location>
        <position position="296"/>
    </location>
    <ligand>
        <name>ATP</name>
        <dbReference type="ChEBI" id="CHEBI:30616"/>
    </ligand>
</feature>
<evidence type="ECO:0000256" key="12">
    <source>
        <dbReference type="PIRSR" id="PIRSR000724-1"/>
    </source>
</evidence>
<dbReference type="UniPathway" id="UPA00109">
    <property type="reaction ID" value="UER00185"/>
</dbReference>
<feature type="binding site" evidence="11">
    <location>
        <position position="154"/>
    </location>
    <ligand>
        <name>substrate</name>
    </ligand>
</feature>
<dbReference type="GO" id="GO:0006094">
    <property type="term" value="P:gluconeogenesis"/>
    <property type="evidence" value="ECO:0007669"/>
    <property type="project" value="TreeGrafter"/>
</dbReference>
<keyword evidence="7 11" id="KW-0808">Transferase</keyword>
<dbReference type="GO" id="GO:0005829">
    <property type="term" value="C:cytosol"/>
    <property type="evidence" value="ECO:0007669"/>
    <property type="project" value="TreeGrafter"/>
</dbReference>
<feature type="binding site" evidence="11 12">
    <location>
        <begin position="23"/>
        <end position="25"/>
    </location>
    <ligand>
        <name>substrate</name>
    </ligand>
</feature>
<comment type="caution">
    <text evidence="15">The sequence shown here is derived from an EMBL/GenBank/DDBJ whole genome shotgun (WGS) entry which is preliminary data.</text>
</comment>
<evidence type="ECO:0000256" key="7">
    <source>
        <dbReference type="ARBA" id="ARBA00022679"/>
    </source>
</evidence>
<dbReference type="Gene3D" id="3.40.50.1260">
    <property type="entry name" value="Phosphoglycerate kinase, N-terminal domain"/>
    <property type="match status" value="2"/>
</dbReference>
<comment type="pathway">
    <text evidence="2 11">Carbohydrate degradation; glycolysis; pyruvate from D-glyceraldehyde 3-phosphate: step 2/5.</text>
</comment>
<dbReference type="EMBL" id="MGDD01000318">
    <property type="protein sequence ID" value="OGL42527.1"/>
    <property type="molecule type" value="Genomic_DNA"/>
</dbReference>
<evidence type="ECO:0000313" key="15">
    <source>
        <dbReference type="EMBL" id="OGL42527.1"/>
    </source>
</evidence>
<dbReference type="InterPro" id="IPR015824">
    <property type="entry name" value="Phosphoglycerate_kinase_N"/>
</dbReference>
<dbReference type="PROSITE" id="PS00111">
    <property type="entry name" value="PGLYCERATE_KINASE"/>
    <property type="match status" value="1"/>
</dbReference>
<dbReference type="PRINTS" id="PR00477">
    <property type="entry name" value="PHGLYCKINASE"/>
</dbReference>
<dbReference type="PANTHER" id="PTHR11406:SF23">
    <property type="entry name" value="PHOSPHOGLYCERATE KINASE 1, CHLOROPLASTIC-RELATED"/>
    <property type="match status" value="1"/>
</dbReference>
<evidence type="ECO:0000256" key="9">
    <source>
        <dbReference type="ARBA" id="ARBA00022777"/>
    </source>
</evidence>
<proteinExistence type="inferred from homology"/>
<feature type="binding site" evidence="12">
    <location>
        <position position="154"/>
    </location>
    <ligand>
        <name>(2R)-3-phosphoglycerate</name>
        <dbReference type="ChEBI" id="CHEBI:58272"/>
    </ligand>
</feature>
<feature type="binding site" evidence="11">
    <location>
        <position position="39"/>
    </location>
    <ligand>
        <name>substrate</name>
    </ligand>
</feature>
<dbReference type="GO" id="GO:0006096">
    <property type="term" value="P:glycolytic process"/>
    <property type="evidence" value="ECO:0007669"/>
    <property type="project" value="UniProtKB-UniRule"/>
</dbReference>